<reference evidence="4 5" key="1">
    <citation type="submission" date="2020-06" db="EMBL/GenBank/DDBJ databases">
        <title>Methanofollis fontis sp. nov., a methanogen isolated from marine sediments near a cold seep at Four-Way Closure Ridge offshore southwestern Taiwan.</title>
        <authorList>
            <person name="Chen S.-C."/>
            <person name="Teng N.-H."/>
            <person name="Lin Y.-S."/>
            <person name="Lai M.-C."/>
            <person name="Chen H.-H."/>
            <person name="Wang C.-C."/>
        </authorList>
    </citation>
    <scope>NUCLEOTIDE SEQUENCE [LARGE SCALE GENOMIC DNA]</scope>
    <source>
        <strain evidence="4 5">DSM 2702</strain>
    </source>
</reference>
<feature type="domain" description="DUF58" evidence="3">
    <location>
        <begin position="198"/>
        <end position="304"/>
    </location>
</feature>
<feature type="transmembrane region" description="Helical" evidence="2">
    <location>
        <begin position="31"/>
        <end position="52"/>
    </location>
</feature>
<feature type="region of interest" description="Disordered" evidence="1">
    <location>
        <begin position="167"/>
        <end position="187"/>
    </location>
</feature>
<accession>A0A7K4HPV1</accession>
<organism evidence="4 5">
    <name type="scientific">Methanofollis tationis</name>
    <dbReference type="NCBI Taxonomy" id="81417"/>
    <lineage>
        <taxon>Archaea</taxon>
        <taxon>Methanobacteriati</taxon>
        <taxon>Methanobacteriota</taxon>
        <taxon>Stenosarchaea group</taxon>
        <taxon>Methanomicrobia</taxon>
        <taxon>Methanomicrobiales</taxon>
        <taxon>Methanomicrobiaceae</taxon>
        <taxon>Methanofollis</taxon>
    </lineage>
</organism>
<dbReference type="RefSeq" id="WP_176788812.1">
    <property type="nucleotide sequence ID" value="NZ_JABXWR010000001.1"/>
</dbReference>
<dbReference type="Proteomes" id="UP000570823">
    <property type="component" value="Unassembled WGS sequence"/>
</dbReference>
<dbReference type="AlphaFoldDB" id="A0A7K4HPV1"/>
<keyword evidence="2" id="KW-0812">Transmembrane</keyword>
<keyword evidence="2" id="KW-1133">Transmembrane helix</keyword>
<dbReference type="InterPro" id="IPR002881">
    <property type="entry name" value="DUF58"/>
</dbReference>
<proteinExistence type="predicted"/>
<name>A0A7K4HPV1_9EURY</name>
<evidence type="ECO:0000256" key="2">
    <source>
        <dbReference type="SAM" id="Phobius"/>
    </source>
</evidence>
<sequence>MKPSPAAEGGAVLAVALAAYALVFDDLAGLLAAGTVLFFLVFRGAVFLHGISRLASTISVERAVGKRIVRQGSLLAVETNVSYDPGTALAVEIEDLIPAVAVAASEQKSRVVGPGRVALRHSFRVMAAGDTSFSGIGLVAKDPFFSATLSLRKPALKNPALRVTPQVLPLSGRGKGHGPGDEEGGSLRLLRGQETRGYREYITGDSLDLVDWKLSAKYGEMYVREAEGLSGGRPFIVVDLPDRHDAPERDVFDRYALAVNGAVQGSFTKFGSCPLLILSGGDIVTYIPPGAGEKELFQTLAGIRPVERSVHLYRYIDPAMARARIRALKREGADPGGFGESLSRTLSAFGGDGVPVIFRQQVARAMRSSGAASVLLYTTALGDLSHIVQVVQEAQRQGMPVTVRASGPSGAGAVGRMLAAHEAATVEEV</sequence>
<comment type="caution">
    <text evidence="4">The sequence shown here is derived from an EMBL/GenBank/DDBJ whole genome shotgun (WGS) entry which is preliminary data.</text>
</comment>
<evidence type="ECO:0000259" key="3">
    <source>
        <dbReference type="Pfam" id="PF01882"/>
    </source>
</evidence>
<dbReference type="EMBL" id="JABXWR010000001">
    <property type="protein sequence ID" value="NVO67192.1"/>
    <property type="molecule type" value="Genomic_DNA"/>
</dbReference>
<dbReference type="Pfam" id="PF01882">
    <property type="entry name" value="DUF58"/>
    <property type="match status" value="1"/>
</dbReference>
<evidence type="ECO:0000313" key="5">
    <source>
        <dbReference type="Proteomes" id="UP000570823"/>
    </source>
</evidence>
<protein>
    <submittedName>
        <fullName evidence="4">DUF58 domain-containing protein</fullName>
    </submittedName>
</protein>
<dbReference type="PANTHER" id="PTHR34351:SF2">
    <property type="entry name" value="DUF58 DOMAIN-CONTAINING PROTEIN"/>
    <property type="match status" value="1"/>
</dbReference>
<evidence type="ECO:0000256" key="1">
    <source>
        <dbReference type="SAM" id="MobiDB-lite"/>
    </source>
</evidence>
<dbReference type="PANTHER" id="PTHR34351">
    <property type="entry name" value="SLR1927 PROTEIN-RELATED"/>
    <property type="match status" value="1"/>
</dbReference>
<gene>
    <name evidence="4" type="ORF">HWN36_07700</name>
</gene>
<keyword evidence="2" id="KW-0472">Membrane</keyword>
<dbReference type="OrthoDB" id="3263at2157"/>
<keyword evidence="5" id="KW-1185">Reference proteome</keyword>
<evidence type="ECO:0000313" key="4">
    <source>
        <dbReference type="EMBL" id="NVO67192.1"/>
    </source>
</evidence>